<dbReference type="AlphaFoldDB" id="A0A834TNT1"/>
<dbReference type="PANTHER" id="PTHR10366">
    <property type="entry name" value="NAD DEPENDENT EPIMERASE/DEHYDRATASE"/>
    <property type="match status" value="1"/>
</dbReference>
<evidence type="ECO:0000256" key="2">
    <source>
        <dbReference type="ARBA" id="ARBA00023002"/>
    </source>
</evidence>
<gene>
    <name evidence="5" type="ORF">G2W53_017167</name>
</gene>
<dbReference type="FunFam" id="3.40.50.720:FF:000984">
    <property type="entry name" value="Dihydroflavonol 4-reductase family"/>
    <property type="match status" value="1"/>
</dbReference>
<keyword evidence="6" id="KW-1185">Reference proteome</keyword>
<protein>
    <submittedName>
        <fullName evidence="5">Bifunctional dihydroflavonol 4-reductase/flavanone 4-reductase</fullName>
    </submittedName>
</protein>
<dbReference type="GO" id="GO:0016616">
    <property type="term" value="F:oxidoreductase activity, acting on the CH-OH group of donors, NAD or NADP as acceptor"/>
    <property type="evidence" value="ECO:0007669"/>
    <property type="project" value="TreeGrafter"/>
</dbReference>
<evidence type="ECO:0000256" key="1">
    <source>
        <dbReference type="ARBA" id="ARBA00022857"/>
    </source>
</evidence>
<dbReference type="EMBL" id="JAAIUW010000006">
    <property type="protein sequence ID" value="KAF7826003.1"/>
    <property type="molecule type" value="Genomic_DNA"/>
</dbReference>
<evidence type="ECO:0000256" key="3">
    <source>
        <dbReference type="ARBA" id="ARBA00023445"/>
    </source>
</evidence>
<dbReference type="Pfam" id="PF01370">
    <property type="entry name" value="Epimerase"/>
    <property type="match status" value="2"/>
</dbReference>
<feature type="domain" description="NAD-dependent epimerase/dehydratase" evidence="4">
    <location>
        <begin position="8"/>
        <end position="255"/>
    </location>
</feature>
<dbReference type="PANTHER" id="PTHR10366:SF563">
    <property type="entry name" value="CINNAMOYL-COA REDUCTASE 16"/>
    <property type="match status" value="1"/>
</dbReference>
<feature type="domain" description="NAD-dependent epimerase/dehydratase" evidence="4">
    <location>
        <begin position="332"/>
        <end position="578"/>
    </location>
</feature>
<dbReference type="Proteomes" id="UP000634136">
    <property type="component" value="Unassembled WGS sequence"/>
</dbReference>
<keyword evidence="2" id="KW-0560">Oxidoreductase</keyword>
<organism evidence="5 6">
    <name type="scientific">Senna tora</name>
    <dbReference type="NCBI Taxonomy" id="362788"/>
    <lineage>
        <taxon>Eukaryota</taxon>
        <taxon>Viridiplantae</taxon>
        <taxon>Streptophyta</taxon>
        <taxon>Embryophyta</taxon>
        <taxon>Tracheophyta</taxon>
        <taxon>Spermatophyta</taxon>
        <taxon>Magnoliopsida</taxon>
        <taxon>eudicotyledons</taxon>
        <taxon>Gunneridae</taxon>
        <taxon>Pentapetalae</taxon>
        <taxon>rosids</taxon>
        <taxon>fabids</taxon>
        <taxon>Fabales</taxon>
        <taxon>Fabaceae</taxon>
        <taxon>Caesalpinioideae</taxon>
        <taxon>Cassia clade</taxon>
        <taxon>Senna</taxon>
    </lineage>
</organism>
<dbReference type="SUPFAM" id="SSF51735">
    <property type="entry name" value="NAD(P)-binding Rossmann-fold domains"/>
    <property type="match status" value="2"/>
</dbReference>
<dbReference type="OrthoDB" id="2735536at2759"/>
<keyword evidence="1" id="KW-0521">NADP</keyword>
<evidence type="ECO:0000259" key="4">
    <source>
        <dbReference type="Pfam" id="PF01370"/>
    </source>
</evidence>
<comment type="caution">
    <text evidence="5">The sequence shown here is derived from an EMBL/GenBank/DDBJ whole genome shotgun (WGS) entry which is preliminary data.</text>
</comment>
<dbReference type="FunFam" id="3.40.50.720:FF:000085">
    <property type="entry name" value="Dihydroflavonol reductase"/>
    <property type="match status" value="1"/>
</dbReference>
<evidence type="ECO:0000313" key="6">
    <source>
        <dbReference type="Proteomes" id="UP000634136"/>
    </source>
</evidence>
<evidence type="ECO:0000313" key="5">
    <source>
        <dbReference type="EMBL" id="KAF7826003.1"/>
    </source>
</evidence>
<dbReference type="InterPro" id="IPR050425">
    <property type="entry name" value="NAD(P)_dehydrat-like"/>
</dbReference>
<name>A0A834TNT1_9FABA</name>
<accession>A0A834TNT1</accession>
<dbReference type="InterPro" id="IPR001509">
    <property type="entry name" value="Epimerase_deHydtase"/>
</dbReference>
<dbReference type="Gene3D" id="3.40.50.720">
    <property type="entry name" value="NAD(P)-binding Rossmann-like Domain"/>
    <property type="match status" value="2"/>
</dbReference>
<proteinExistence type="inferred from homology"/>
<sequence>MEGGKGRVCVTGGTGFIGSWMIKKLLEDGYSVNTTVRSSSNPEHKKDVSFLTNLAGASQKLEIMKADLRNSESFKEAIEGCIGVFHVATPVDFEEREAEEVVTKRSIEGALGILKACLASKTVKRVVYTSSASAVTLNGKEEQVMDESFWSDEEYIRTSKQFGWSYAISKTLTEKAVLEFGDKNGLQVVTVIPPLVLGPFVCPKLPGSVRSSLSLVFGEKERFGYIHETPMVHVDDVARAHIFLLEHPNPKGRYNCSACLATIENMFEIVSARYPQFQLPSLDSVKEVKGLKFPDLSSKKLIDAGFEFEYGLEQTFVDAIECCKQKAGKGRVCVTGGTGFIGSWIIKRLLDNGYSVNATVRSNPEHKKDVSFLTNFGGASQKLQIMKADLNKPESFKEAIEGCIGVFHVATTVDFEERESEEVLTRRSIDGALGILKACLTCKTVKRVVYTSSASAVFSSSKEEQVMDESFWSDVEYLRTSKPLGWSYAISKTLTEKAVLEFGDQNGLDVVTLTPPIVFGPFICPQLPPSVRAALYLPFGDKDRFAYLLQTPMVHVDDVARAHIFLLQHPNPKGRYNCAACLATIENMFEIVSARYPQFQLPSLDSLKEIKGPKFPHLSSKKLIDSGFKFECGLEEMLVDAIECCKEKGYL</sequence>
<reference evidence="5" key="1">
    <citation type="submission" date="2020-09" db="EMBL/GenBank/DDBJ databases">
        <title>Genome-Enabled Discovery of Anthraquinone Biosynthesis in Senna tora.</title>
        <authorList>
            <person name="Kang S.-H."/>
            <person name="Pandey R.P."/>
            <person name="Lee C.-M."/>
            <person name="Sim J.-S."/>
            <person name="Jeong J.-T."/>
            <person name="Choi B.-S."/>
            <person name="Jung M."/>
            <person name="Ginzburg D."/>
            <person name="Zhao K."/>
            <person name="Won S.Y."/>
            <person name="Oh T.-J."/>
            <person name="Yu Y."/>
            <person name="Kim N.-H."/>
            <person name="Lee O.R."/>
            <person name="Lee T.-H."/>
            <person name="Bashyal P."/>
            <person name="Kim T.-S."/>
            <person name="Lee W.-H."/>
            <person name="Kawkins C."/>
            <person name="Kim C.-K."/>
            <person name="Kim J.S."/>
            <person name="Ahn B.O."/>
            <person name="Rhee S.Y."/>
            <person name="Sohng J.K."/>
        </authorList>
    </citation>
    <scope>NUCLEOTIDE SEQUENCE</scope>
    <source>
        <tissue evidence="5">Leaf</tissue>
    </source>
</reference>
<dbReference type="CDD" id="cd08958">
    <property type="entry name" value="FR_SDR_e"/>
    <property type="match status" value="2"/>
</dbReference>
<comment type="similarity">
    <text evidence="3">Belongs to the NAD(P)-dependent epimerase/dehydratase family. Dihydroflavonol-4-reductase subfamily.</text>
</comment>
<dbReference type="InterPro" id="IPR036291">
    <property type="entry name" value="NAD(P)-bd_dom_sf"/>
</dbReference>